<dbReference type="RefSeq" id="WP_095416662.1">
    <property type="nucleotide sequence ID" value="NZ_CP018477.1"/>
</dbReference>
<dbReference type="Pfam" id="PF03787">
    <property type="entry name" value="RAMPs"/>
    <property type="match status" value="1"/>
</dbReference>
<evidence type="ECO:0000259" key="2">
    <source>
        <dbReference type="Pfam" id="PF03787"/>
    </source>
</evidence>
<reference evidence="3 4" key="1">
    <citation type="journal article" name="Front. Microbiol.">
        <title>Sugar Metabolism of the First Thermophilic Planctomycete Thermogutta terrifontis: Comparative Genomic and Transcriptomic Approaches.</title>
        <authorList>
            <person name="Elcheninov A.G."/>
            <person name="Menzel P."/>
            <person name="Gudbergsdottir S.R."/>
            <person name="Slesarev A.I."/>
            <person name="Kadnikov V.V."/>
            <person name="Krogh A."/>
            <person name="Bonch-Osmolovskaya E.A."/>
            <person name="Peng X."/>
            <person name="Kublanov I.V."/>
        </authorList>
    </citation>
    <scope>NUCLEOTIDE SEQUENCE [LARGE SCALE GENOMIC DNA]</scope>
    <source>
        <strain evidence="3 4">R1</strain>
    </source>
</reference>
<organism evidence="3 4">
    <name type="scientific">Thermogutta terrifontis</name>
    <dbReference type="NCBI Taxonomy" id="1331910"/>
    <lineage>
        <taxon>Bacteria</taxon>
        <taxon>Pseudomonadati</taxon>
        <taxon>Planctomycetota</taxon>
        <taxon>Planctomycetia</taxon>
        <taxon>Pirellulales</taxon>
        <taxon>Thermoguttaceae</taxon>
        <taxon>Thermogutta</taxon>
    </lineage>
</organism>
<dbReference type="AlphaFoldDB" id="A0A286RM62"/>
<dbReference type="InterPro" id="IPR005537">
    <property type="entry name" value="RAMP_III_fam"/>
</dbReference>
<keyword evidence="1" id="KW-0051">Antiviral defense</keyword>
<proteinExistence type="predicted"/>
<feature type="domain" description="CRISPR type III-associated protein" evidence="2">
    <location>
        <begin position="19"/>
        <end position="225"/>
    </location>
</feature>
<dbReference type="GO" id="GO:0051607">
    <property type="term" value="P:defense response to virus"/>
    <property type="evidence" value="ECO:0007669"/>
    <property type="project" value="UniProtKB-KW"/>
</dbReference>
<dbReference type="OrthoDB" id="482771at2"/>
<name>A0A286RM62_9BACT</name>
<gene>
    <name evidence="3" type="ORF">THTE_4430</name>
</gene>
<dbReference type="Proteomes" id="UP000215086">
    <property type="component" value="Chromosome"/>
</dbReference>
<accession>A0A286RM62</accession>
<evidence type="ECO:0000313" key="4">
    <source>
        <dbReference type="Proteomes" id="UP000215086"/>
    </source>
</evidence>
<evidence type="ECO:0000313" key="3">
    <source>
        <dbReference type="EMBL" id="ASV77031.1"/>
    </source>
</evidence>
<dbReference type="EMBL" id="CP018477">
    <property type="protein sequence ID" value="ASV77031.1"/>
    <property type="molecule type" value="Genomic_DNA"/>
</dbReference>
<dbReference type="KEGG" id="ttf:THTE_4430"/>
<protein>
    <submittedName>
        <fullName evidence="3">CRISPR-associated RAMP, Csx10 family</fullName>
    </submittedName>
</protein>
<evidence type="ECO:0000256" key="1">
    <source>
        <dbReference type="ARBA" id="ARBA00023118"/>
    </source>
</evidence>
<sequence>MRVIIYRITLLEPTLVTAIQGDPNEGVAFDYIPGSTLRGAIIKKYLRTNHLTELDSADPHIRRLFIDGTTSYLNGYPLDSLDKRTLPTPLSWHREKGNEQEIFDFAAELPDLPDDKQWQWVGTPFCSLGEPKDESKRKVQLVRPDRHIAVHTARTRRFGRAMPANMIDSSKGDVPGAVYRYDALAGGQKFEAITICGNDADAQEIRSLLNGEVMLGGSRSGGYGRATLEVIREESTESWREVGLPFVTEVDDKLIITFLSDALIRDGNGQFTIDPLVVTEALSQRLGVPLKLQQAFLRGEIVGGFNRKWGLPLPQALALRMGSVFVFDKPDCDKSKLRQLELQGIGERRAEGFGRIAINWHPGAKLEVDPTPPSQTIRPAQIPSDSDSQRLLKQMAERMLRLRLDERLIARTNDIHIINPPSNAQISRLRSILHDELMKETPSTQRILEFLNRIRERNTARRQFERARIETKSLLNWLEETLQDSTWETRFGFQQTDAPRIGSIQASLTDALRIEYLIRLVDAVLARAVKENRKEAK</sequence>
<keyword evidence="4" id="KW-1185">Reference proteome</keyword>